<dbReference type="eggNOG" id="ENOG503345Y">
    <property type="taxonomic scope" value="Bacteria"/>
</dbReference>
<dbReference type="HOGENOM" id="CLU_133778_0_0_3"/>
<dbReference type="AlphaFoldDB" id="Q111M4"/>
<organism evidence="2">
    <name type="scientific">Trichodesmium erythraeum (strain IMS101)</name>
    <dbReference type="NCBI Taxonomy" id="203124"/>
    <lineage>
        <taxon>Bacteria</taxon>
        <taxon>Bacillati</taxon>
        <taxon>Cyanobacteriota</taxon>
        <taxon>Cyanophyceae</taxon>
        <taxon>Oscillatoriophycideae</taxon>
        <taxon>Oscillatoriales</taxon>
        <taxon>Microcoleaceae</taxon>
        <taxon>Trichodesmium</taxon>
    </lineage>
</organism>
<keyword evidence="1" id="KW-0472">Membrane</keyword>
<feature type="transmembrane region" description="Helical" evidence="1">
    <location>
        <begin position="18"/>
        <end position="36"/>
    </location>
</feature>
<proteinExistence type="predicted"/>
<feature type="transmembrane region" description="Helical" evidence="1">
    <location>
        <begin position="75"/>
        <end position="99"/>
    </location>
</feature>
<evidence type="ECO:0000256" key="1">
    <source>
        <dbReference type="SAM" id="Phobius"/>
    </source>
</evidence>
<evidence type="ECO:0000313" key="2">
    <source>
        <dbReference type="EMBL" id="ABG51800.1"/>
    </source>
</evidence>
<accession>Q111M4</accession>
<sequence length="124" mass="14245">MMKNTAQFENPYINRQELFLLVTPILGFFPAIWILFRQKASIQHRAVSRLIVTLTLIWLLGNICLQLGVEIGESGIITLLLINSLLTTSYFIISFGLMVRIWKRQPLWLPGINRIAEKVVGKHL</sequence>
<keyword evidence="1" id="KW-1133">Transmembrane helix</keyword>
<dbReference type="KEGG" id="ter:Tery_2605"/>
<dbReference type="RefSeq" id="WP_011612162.1">
    <property type="nucleotide sequence ID" value="NC_008312.1"/>
</dbReference>
<evidence type="ECO:0008006" key="3">
    <source>
        <dbReference type="Google" id="ProtNLM"/>
    </source>
</evidence>
<keyword evidence="1" id="KW-0812">Transmembrane</keyword>
<reference evidence="2" key="1">
    <citation type="submission" date="2006-06" db="EMBL/GenBank/DDBJ databases">
        <title>Complete sequence of Trichodesmium erythraeum IMS101.</title>
        <authorList>
            <consortium name="US DOE Joint Genome Institute"/>
            <person name="Copeland A."/>
            <person name="Lucas S."/>
            <person name="Lapidus A."/>
            <person name="Barry K."/>
            <person name="Detter J.C."/>
            <person name="Glavina del Rio T."/>
            <person name="Hammon N."/>
            <person name="Israni S."/>
            <person name="Dalin E."/>
            <person name="Tice H."/>
            <person name="Pitluck S."/>
            <person name="Kiss H."/>
            <person name="Munk A.C."/>
            <person name="Brettin T."/>
            <person name="Bruce D."/>
            <person name="Han C."/>
            <person name="Tapia R."/>
            <person name="Gilna P."/>
            <person name="Schmutz J."/>
            <person name="Larimer F."/>
            <person name="Land M."/>
            <person name="Hauser L."/>
            <person name="Kyrpides N."/>
            <person name="Kim E."/>
            <person name="Richardson P."/>
        </authorList>
    </citation>
    <scope>NUCLEOTIDE SEQUENCE [LARGE SCALE GENOMIC DNA]</scope>
    <source>
        <strain evidence="2">IMS101</strain>
    </source>
</reference>
<dbReference type="STRING" id="203124.Tery_2605"/>
<gene>
    <name evidence="2" type="ordered locus">Tery_2605</name>
</gene>
<dbReference type="EMBL" id="CP000393">
    <property type="protein sequence ID" value="ABG51800.1"/>
    <property type="molecule type" value="Genomic_DNA"/>
</dbReference>
<protein>
    <recommendedName>
        <fullName evidence="3">DUF4870 domain-containing protein</fullName>
    </recommendedName>
</protein>
<feature type="transmembrane region" description="Helical" evidence="1">
    <location>
        <begin position="48"/>
        <end position="69"/>
    </location>
</feature>
<name>Q111M4_TRIEI</name>